<keyword evidence="2" id="KW-1185">Reference proteome</keyword>
<evidence type="ECO:0000313" key="1">
    <source>
        <dbReference type="EMBL" id="RPD59388.1"/>
    </source>
</evidence>
<reference evidence="1" key="1">
    <citation type="journal article" date="2018" name="Genome Biol. Evol.">
        <title>Genomics and development of Lentinus tigrinus, a white-rot wood-decaying mushroom with dimorphic fruiting bodies.</title>
        <authorList>
            <person name="Wu B."/>
            <person name="Xu Z."/>
            <person name="Knudson A."/>
            <person name="Carlson A."/>
            <person name="Chen N."/>
            <person name="Kovaka S."/>
            <person name="LaButti K."/>
            <person name="Lipzen A."/>
            <person name="Pennachio C."/>
            <person name="Riley R."/>
            <person name="Schakwitz W."/>
            <person name="Umezawa K."/>
            <person name="Ohm R.A."/>
            <person name="Grigoriev I.V."/>
            <person name="Nagy L.G."/>
            <person name="Gibbons J."/>
            <person name="Hibbett D."/>
        </authorList>
    </citation>
    <scope>NUCLEOTIDE SEQUENCE [LARGE SCALE GENOMIC DNA]</scope>
    <source>
        <strain evidence="1">ALCF2SS1-6</strain>
    </source>
</reference>
<name>A0A5C2S7V3_9APHY</name>
<protein>
    <submittedName>
        <fullName evidence="1">Uncharacterized protein</fullName>
    </submittedName>
</protein>
<evidence type="ECO:0000313" key="2">
    <source>
        <dbReference type="Proteomes" id="UP000313359"/>
    </source>
</evidence>
<gene>
    <name evidence="1" type="ORF">L227DRAFT_159490</name>
</gene>
<dbReference type="EMBL" id="ML122270">
    <property type="protein sequence ID" value="RPD59388.1"/>
    <property type="molecule type" value="Genomic_DNA"/>
</dbReference>
<dbReference type="AlphaFoldDB" id="A0A5C2S7V3"/>
<proteinExistence type="predicted"/>
<dbReference type="Proteomes" id="UP000313359">
    <property type="component" value="Unassembled WGS sequence"/>
</dbReference>
<organism evidence="1 2">
    <name type="scientific">Lentinus tigrinus ALCF2SS1-6</name>
    <dbReference type="NCBI Taxonomy" id="1328759"/>
    <lineage>
        <taxon>Eukaryota</taxon>
        <taxon>Fungi</taxon>
        <taxon>Dikarya</taxon>
        <taxon>Basidiomycota</taxon>
        <taxon>Agaricomycotina</taxon>
        <taxon>Agaricomycetes</taxon>
        <taxon>Polyporales</taxon>
        <taxon>Polyporaceae</taxon>
        <taxon>Lentinus</taxon>
    </lineage>
</organism>
<accession>A0A5C2S7V3</accession>
<sequence length="161" mass="17256">MQPASMPRSPQCENVISNTAVCRSRSTVANTTRPGTRPRAAAMTGLEWVIRPGVDAPQPRTTTSLNATRGSSMAVSGCSRVGFLRRSSARFPHGRQNRQRAAGMGGDVRARVHSLHSPASSPALSRGVLSHVLCTVVDPASCRQRGGLYRWRCSEACSPRS</sequence>